<evidence type="ECO:0000313" key="2">
    <source>
        <dbReference type="Proteomes" id="UP000054776"/>
    </source>
</evidence>
<comment type="caution">
    <text evidence="1">The sequence shown here is derived from an EMBL/GenBank/DDBJ whole genome shotgun (WGS) entry which is preliminary data.</text>
</comment>
<dbReference type="InParanoid" id="A0A0V1AL18"/>
<protein>
    <submittedName>
        <fullName evidence="1">Uncharacterized protein</fullName>
    </submittedName>
</protein>
<dbReference type="AlphaFoldDB" id="A0A0V1AL18"/>
<dbReference type="EMBL" id="JYDH01000907">
    <property type="protein sequence ID" value="KRY25509.1"/>
    <property type="molecule type" value="Genomic_DNA"/>
</dbReference>
<reference evidence="1 2" key="1">
    <citation type="submission" date="2015-01" db="EMBL/GenBank/DDBJ databases">
        <title>Evolution of Trichinella species and genotypes.</title>
        <authorList>
            <person name="Korhonen P.K."/>
            <person name="Edoardo P."/>
            <person name="Giuseppe L.R."/>
            <person name="Gasser R.B."/>
        </authorList>
    </citation>
    <scope>NUCLEOTIDE SEQUENCE [LARGE SCALE GENOMIC DNA]</scope>
    <source>
        <strain evidence="1">ISS3</strain>
    </source>
</reference>
<sequence length="36" mass="3988">MSFFGLALNLTALIHMLWISFIKGCNCLVPKVAAYT</sequence>
<gene>
    <name evidence="1" type="ORF">T01_15762</name>
</gene>
<organism evidence="1 2">
    <name type="scientific">Trichinella spiralis</name>
    <name type="common">Trichina worm</name>
    <dbReference type="NCBI Taxonomy" id="6334"/>
    <lineage>
        <taxon>Eukaryota</taxon>
        <taxon>Metazoa</taxon>
        <taxon>Ecdysozoa</taxon>
        <taxon>Nematoda</taxon>
        <taxon>Enoplea</taxon>
        <taxon>Dorylaimia</taxon>
        <taxon>Trichinellida</taxon>
        <taxon>Trichinellidae</taxon>
        <taxon>Trichinella</taxon>
    </lineage>
</organism>
<proteinExistence type="predicted"/>
<name>A0A0V1AL18_TRISP</name>
<accession>A0A0V1AL18</accession>
<evidence type="ECO:0000313" key="1">
    <source>
        <dbReference type="EMBL" id="KRY25509.1"/>
    </source>
</evidence>
<dbReference type="Proteomes" id="UP000054776">
    <property type="component" value="Unassembled WGS sequence"/>
</dbReference>
<keyword evidence="2" id="KW-1185">Reference proteome</keyword>